<dbReference type="PANTHER" id="PTHR38690:SF1">
    <property type="entry name" value="PROTEASE"/>
    <property type="match status" value="1"/>
</dbReference>
<feature type="transmembrane region" description="Helical" evidence="1">
    <location>
        <begin position="12"/>
        <end position="30"/>
    </location>
</feature>
<keyword evidence="1" id="KW-0472">Membrane</keyword>
<feature type="domain" description="YhdP central" evidence="2">
    <location>
        <begin position="5"/>
        <end position="1288"/>
    </location>
</feature>
<name>A0ABT3T4Y6_9GAMM</name>
<gene>
    <name evidence="3" type="ORF">EYC82_08190</name>
</gene>
<keyword evidence="4" id="KW-1185">Reference proteome</keyword>
<keyword evidence="1" id="KW-1133">Transmembrane helix</keyword>
<dbReference type="Proteomes" id="UP001143304">
    <property type="component" value="Unassembled WGS sequence"/>
</dbReference>
<dbReference type="PANTHER" id="PTHR38690">
    <property type="entry name" value="PROTEASE-RELATED"/>
    <property type="match status" value="1"/>
</dbReference>
<sequence length="1341" mass="144393">MESAFFHKLGSVLWRVIVLLLVALAIYVSAGRLLMANLERWQVDILQVVNSNVPFIVEAGRVSGQWRGFAPEIILSDLRLSFVSSGENTLELSEGRVTVDVLNSVLSGSVQLTHVVFVDLNLHGELDSDGRFSLRGLGEGEGASTDFLREFLLNVENMTLRNNVLHLRTPAGGSRRLGLDLRLSRDGSERHMEARLTSARGTVISLLADGVGDPTRPESFVGESYVAIQATDLAAAREFISAQPLPAWAEGALELQLWLGWDAGLPSMELQLEGRDWLISSANDSWELPVERLALQASLARSDARWSVTVSDLALEQDEVSLALPALQLGIEGKTAQLLTRDVVLEDVAALMSVSAALPAQLRDIAAALNPRGRLPALEITLSDIEKPRDTWRARANFDDLEVDSYRGAPGSDAISGYVTLSPGEGLVTIDSQNPTLDFPSVFMQPLTFDALHGSLAIDWDTQRVRIDSGVLTTQGEEGTARVLLGLEIPTSPLKAGIEMDLLVGLQDAHPTQRVKYTPYVLNAGLLQWLRDSIGDGVIEQGAFLWRGSLNKDAPQLRTVQLAFNVADMDLTYHSLWPPVTVQEGVILIDNTDVSVWADRAVLYDSVVEDLSVETWLGEQNAILLALQGEVSGPAKDGLQVLNNSPLSGVVGSAFVNWQTEGQLHTRLDILLNLSDGSVPPVVEVVTQWRDVDIMIIPGNLAVDGVSGQFEYSTARGFASRDLQGFLWGQRIAAQFRQEHPDVTDRYDAALSVLNIDLATVANMADVRDWLQLDLLAFADGHTPAIASLRVTPGERSLLTLQSELQGVQLDLPPPWKKLPEQSRPLKLSLLLGAGTMPLSLSLGDDLALLLSIVEGRIDGGALGLETTLPDIEAGVLRVVGHTPLVDVDAWLEFVDTYITAPSQLSAERIELAAPAQTAGSQIPLQRTPTLPHAESSGGLPFEFVIDNVQADRAVFGGTSLQDVTVKLVLEDTLWHFAMDNSWLRAELTLPRSPAPYILDIDYLDLAGLPQVAPSGAGEAIGLQLPPMDITLGNLYHGDVRLGDLALDLHSEAGLMRAEGITGTVAGTRLPPEAPGQLLWQAGGGGYTSLSGHFGFDDLGDTLEQLGYQRIVETDEGAIELDLRWPGAPWEFSVATGEGSVLLDIQSGSFLDVPSGAQGALRVVSILNLADIVSRLSLSHMFESGIPFDSVEGEIYLHRGTVEVPLVEVTGGSSFQLSGLSEIETRSLSGELVATLPVASNLPWIAALAASIPVAAGVYVVSKLFDQQMSRLSSAVYSIGGTWDDPQVNFDRIFDNTAVGGPENNAQLRTGLEPATRVLPAAILEPPADSIRVNPAPQPMP</sequence>
<comment type="caution">
    <text evidence="3">The sequence shown here is derived from an EMBL/GenBank/DDBJ whole genome shotgun (WGS) entry which is preliminary data.</text>
</comment>
<evidence type="ECO:0000259" key="2">
    <source>
        <dbReference type="Pfam" id="PF13116"/>
    </source>
</evidence>
<proteinExistence type="predicted"/>
<dbReference type="InterPro" id="IPR025263">
    <property type="entry name" value="YhdP_central"/>
</dbReference>
<dbReference type="Pfam" id="PF13116">
    <property type="entry name" value="YhdP"/>
    <property type="match status" value="1"/>
</dbReference>
<organism evidence="3 4">
    <name type="scientific">Candidatus Marimicrobium litorale</name>
    <dbReference type="NCBI Taxonomy" id="2518991"/>
    <lineage>
        <taxon>Bacteria</taxon>
        <taxon>Pseudomonadati</taxon>
        <taxon>Pseudomonadota</taxon>
        <taxon>Gammaproteobacteria</taxon>
        <taxon>Cellvibrionales</taxon>
        <taxon>Halieaceae</taxon>
        <taxon>Marimicrobium</taxon>
    </lineage>
</organism>
<accession>A0ABT3T4Y6</accession>
<protein>
    <recommendedName>
        <fullName evidence="2">YhdP central domain-containing protein</fullName>
    </recommendedName>
</protein>
<dbReference type="RefSeq" id="WP_279249059.1">
    <property type="nucleotide sequence ID" value="NZ_SHNO01000001.1"/>
</dbReference>
<evidence type="ECO:0000256" key="1">
    <source>
        <dbReference type="SAM" id="Phobius"/>
    </source>
</evidence>
<dbReference type="EMBL" id="SHNO01000001">
    <property type="protein sequence ID" value="MCX2977332.1"/>
    <property type="molecule type" value="Genomic_DNA"/>
</dbReference>
<keyword evidence="1" id="KW-0812">Transmembrane</keyword>
<evidence type="ECO:0000313" key="3">
    <source>
        <dbReference type="EMBL" id="MCX2977332.1"/>
    </source>
</evidence>
<dbReference type="InterPro" id="IPR011836">
    <property type="entry name" value="YhdP"/>
</dbReference>
<evidence type="ECO:0000313" key="4">
    <source>
        <dbReference type="Proteomes" id="UP001143304"/>
    </source>
</evidence>
<reference evidence="3" key="1">
    <citation type="submission" date="2019-02" db="EMBL/GenBank/DDBJ databases">
        <authorList>
            <person name="Li S.-H."/>
        </authorList>
    </citation>
    <scope>NUCLEOTIDE SEQUENCE</scope>
    <source>
        <strain evidence="3">IMCC11814</strain>
    </source>
</reference>